<dbReference type="InterPro" id="IPR002931">
    <property type="entry name" value="Transglutaminase-like"/>
</dbReference>
<feature type="region of interest" description="Disordered" evidence="1">
    <location>
        <begin position="567"/>
        <end position="602"/>
    </location>
</feature>
<dbReference type="Proteomes" id="UP000008495">
    <property type="component" value="Unassembled WGS sequence"/>
</dbReference>
<feature type="domain" description="Transglutaminase-like" evidence="3">
    <location>
        <begin position="478"/>
        <end position="547"/>
    </location>
</feature>
<feature type="transmembrane region" description="Helical" evidence="2">
    <location>
        <begin position="120"/>
        <end position="141"/>
    </location>
</feature>
<keyword evidence="2" id="KW-1133">Transmembrane helix</keyword>
<dbReference type="eggNOG" id="COG1305">
    <property type="taxonomic scope" value="Bacteria"/>
</dbReference>
<keyword evidence="2" id="KW-0472">Membrane</keyword>
<dbReference type="Pfam" id="PF01841">
    <property type="entry name" value="Transglut_core"/>
    <property type="match status" value="1"/>
</dbReference>
<evidence type="ECO:0000256" key="2">
    <source>
        <dbReference type="SAM" id="Phobius"/>
    </source>
</evidence>
<dbReference type="OrthoDB" id="9804023at2"/>
<dbReference type="AlphaFoldDB" id="K6VMB5"/>
<dbReference type="PANTHER" id="PTHR42736">
    <property type="entry name" value="PROTEIN-GLUTAMINE GAMMA-GLUTAMYLTRANSFERASE"/>
    <property type="match status" value="1"/>
</dbReference>
<dbReference type="SMART" id="SM00460">
    <property type="entry name" value="TGc"/>
    <property type="match status" value="1"/>
</dbReference>
<dbReference type="InterPro" id="IPR021878">
    <property type="entry name" value="TgpA_N"/>
</dbReference>
<comment type="caution">
    <text evidence="4">The sequence shown here is derived from an EMBL/GenBank/DDBJ whole genome shotgun (WGS) entry which is preliminary data.</text>
</comment>
<name>K6VMB5_9MICO</name>
<feature type="transmembrane region" description="Helical" evidence="2">
    <location>
        <begin position="12"/>
        <end position="32"/>
    </location>
</feature>
<dbReference type="InterPro" id="IPR038765">
    <property type="entry name" value="Papain-like_cys_pep_sf"/>
</dbReference>
<dbReference type="STRING" id="100225.SAMN05421595_1617"/>
<protein>
    <recommendedName>
        <fullName evidence="3">Transglutaminase-like domain-containing protein</fullName>
    </recommendedName>
</protein>
<keyword evidence="2" id="KW-0812">Transmembrane</keyword>
<dbReference type="Pfam" id="PF11992">
    <property type="entry name" value="TgpA_N"/>
    <property type="match status" value="1"/>
</dbReference>
<gene>
    <name evidence="4" type="ORF">AUCHE_01_00520</name>
</gene>
<sequence>MRTVTSGLSPSTGTAVLGAVTVVVASGPLRVLFVDTPWSVPVLVVVTVVALAGVLLRSFLHRLSVVAAAQLAVMVVAVSAFFPAPDAMAGGLLPSVSTWLTWRDHLVEASRVLADHPIPAPAPVSVSFLVAAAVCLVAWWVDVLAAGARMPVLAGVPLLLPLLAPAINAVGAVSAFDILWPFLLWTMMLWESQRKSRAGRPRFRRPGPAAFPRAALAVVCVSTAAAVGMCASSGFPHLPPLHLADRLPVPGSSGKNTVGFSPYSDMSKSLRSSDPSPVLRYRSDEPEQSPLRVDVAHVYRDGRWTSAVQDVLPSRRPVLPDPAADWTGVAVQEFRMKVEQTSLPAPHLAAQSALVSGTVVGARWALHGPTEVPVVDVIPRSYELRYLKALPSDARLQESAAAQDAPPETLELPPEVDTLSLRQALIEATVSASGAYDKARRIQEWLRSTGGFTYSLELAAPPEGMDESAVRHTALDRFLTSRRGYCVQFATAMVMLARAAGIPARLVSGFRPGRVEGEVRTVLSSDAHAWPELRFEGLGWLRFEPTPAARDVFPPSYAWDRVEEVDPPVSSAAPSPPDLQPSSPLPSVSPSPVESAKAEGGRDGEKSWRLMWIAGLAVSMAGIGARPVWAAWSHWLRRRRAAPGGEVDVEWQIMSERLQDLGVSVPVSASPRVLHREVMKQVSLSVAGQDALARLVSAVELFRYAPAGERNRQDATALRFAQMYRSDARRVVEEAARCRTPGGRVRAVMWPSAGASFPVGGRGRRLS</sequence>
<evidence type="ECO:0000313" key="4">
    <source>
        <dbReference type="EMBL" id="GAB76490.1"/>
    </source>
</evidence>
<reference evidence="4 5" key="1">
    <citation type="submission" date="2012-08" db="EMBL/GenBank/DDBJ databases">
        <title>Whole genome shotgun sequence of Austwickia chelonae NBRC 105200.</title>
        <authorList>
            <person name="Yoshida I."/>
            <person name="Hosoyama A."/>
            <person name="Tsuchikane K."/>
            <person name="Katsumata H."/>
            <person name="Ando Y."/>
            <person name="Ohji S."/>
            <person name="Hamada M."/>
            <person name="Tamura T."/>
            <person name="Yamazoe A."/>
            <person name="Yamazaki S."/>
            <person name="Fujita N."/>
        </authorList>
    </citation>
    <scope>NUCLEOTIDE SEQUENCE [LARGE SCALE GENOMIC DNA]</scope>
    <source>
        <strain evidence="4 5">NBRC 105200</strain>
    </source>
</reference>
<evidence type="ECO:0000256" key="1">
    <source>
        <dbReference type="SAM" id="MobiDB-lite"/>
    </source>
</evidence>
<dbReference type="Gene3D" id="3.10.620.30">
    <property type="match status" value="1"/>
</dbReference>
<organism evidence="4 5">
    <name type="scientific">Austwickia chelonae NBRC 105200</name>
    <dbReference type="NCBI Taxonomy" id="1184607"/>
    <lineage>
        <taxon>Bacteria</taxon>
        <taxon>Bacillati</taxon>
        <taxon>Actinomycetota</taxon>
        <taxon>Actinomycetes</taxon>
        <taxon>Micrococcales</taxon>
        <taxon>Dermatophilaceae</taxon>
        <taxon>Austwickia</taxon>
    </lineage>
</organism>
<feature type="region of interest" description="Disordered" evidence="1">
    <location>
        <begin position="258"/>
        <end position="286"/>
    </location>
</feature>
<keyword evidence="5" id="KW-1185">Reference proteome</keyword>
<feature type="transmembrane region" description="Helical" evidence="2">
    <location>
        <begin position="38"/>
        <end position="56"/>
    </location>
</feature>
<dbReference type="InterPro" id="IPR052901">
    <property type="entry name" value="Bact_TGase-like"/>
</dbReference>
<dbReference type="SUPFAM" id="SSF54001">
    <property type="entry name" value="Cysteine proteinases"/>
    <property type="match status" value="1"/>
</dbReference>
<dbReference type="PANTHER" id="PTHR42736:SF1">
    <property type="entry name" value="PROTEIN-GLUTAMINE GAMMA-GLUTAMYLTRANSFERASE"/>
    <property type="match status" value="1"/>
</dbReference>
<feature type="compositionally biased region" description="Pro residues" evidence="1">
    <location>
        <begin position="574"/>
        <end position="589"/>
    </location>
</feature>
<dbReference type="EMBL" id="BAGZ01000001">
    <property type="protein sequence ID" value="GAB76490.1"/>
    <property type="molecule type" value="Genomic_DNA"/>
</dbReference>
<feature type="transmembrane region" description="Helical" evidence="2">
    <location>
        <begin position="148"/>
        <end position="167"/>
    </location>
</feature>
<feature type="compositionally biased region" description="Polar residues" evidence="1">
    <location>
        <begin position="258"/>
        <end position="275"/>
    </location>
</feature>
<accession>K6VMB5</accession>
<feature type="transmembrane region" description="Helical" evidence="2">
    <location>
        <begin position="63"/>
        <end position="84"/>
    </location>
</feature>
<evidence type="ECO:0000259" key="3">
    <source>
        <dbReference type="SMART" id="SM00460"/>
    </source>
</evidence>
<evidence type="ECO:0000313" key="5">
    <source>
        <dbReference type="Proteomes" id="UP000008495"/>
    </source>
</evidence>
<proteinExistence type="predicted"/>